<protein>
    <submittedName>
        <fullName evidence="1">Uncharacterized protein</fullName>
    </submittedName>
</protein>
<keyword evidence="2" id="KW-1185">Reference proteome</keyword>
<sequence>MWIGCPSMLRLTLPTEERKRSGRMTSPLPLPRLALLFSLLSCTASANSLSLFTITKALCLFLWNAFRMHVRVRVMIHVKIPIRFHLLVLPHLLPGLRPLDFFFYLQFSFFFPFSIWHLASFPVAEAWHTSNSGSRLWGMVSNDRDLNGTRGVEVSGKVTVTS</sequence>
<gene>
    <name evidence="1" type="ORF">IE53DRAFT_1057</name>
</gene>
<dbReference type="Proteomes" id="UP000245626">
    <property type="component" value="Unassembled WGS sequence"/>
</dbReference>
<organism evidence="1 2">
    <name type="scientific">Violaceomyces palustris</name>
    <dbReference type="NCBI Taxonomy" id="1673888"/>
    <lineage>
        <taxon>Eukaryota</taxon>
        <taxon>Fungi</taxon>
        <taxon>Dikarya</taxon>
        <taxon>Basidiomycota</taxon>
        <taxon>Ustilaginomycotina</taxon>
        <taxon>Ustilaginomycetes</taxon>
        <taxon>Violaceomycetales</taxon>
        <taxon>Violaceomycetaceae</taxon>
        <taxon>Violaceomyces</taxon>
    </lineage>
</organism>
<reference evidence="1 2" key="1">
    <citation type="journal article" date="2018" name="Mol. Biol. Evol.">
        <title>Broad Genomic Sampling Reveals a Smut Pathogenic Ancestry of the Fungal Clade Ustilaginomycotina.</title>
        <authorList>
            <person name="Kijpornyongpan T."/>
            <person name="Mondo S.J."/>
            <person name="Barry K."/>
            <person name="Sandor L."/>
            <person name="Lee J."/>
            <person name="Lipzen A."/>
            <person name="Pangilinan J."/>
            <person name="LaButti K."/>
            <person name="Hainaut M."/>
            <person name="Henrissat B."/>
            <person name="Grigoriev I.V."/>
            <person name="Spatafora J.W."/>
            <person name="Aime M.C."/>
        </authorList>
    </citation>
    <scope>NUCLEOTIDE SEQUENCE [LARGE SCALE GENOMIC DNA]</scope>
    <source>
        <strain evidence="1 2">SA 807</strain>
    </source>
</reference>
<evidence type="ECO:0000313" key="2">
    <source>
        <dbReference type="Proteomes" id="UP000245626"/>
    </source>
</evidence>
<evidence type="ECO:0000313" key="1">
    <source>
        <dbReference type="EMBL" id="PWN54493.1"/>
    </source>
</evidence>
<proteinExistence type="predicted"/>
<dbReference type="EMBL" id="KZ819683">
    <property type="protein sequence ID" value="PWN54493.1"/>
    <property type="molecule type" value="Genomic_DNA"/>
</dbReference>
<name>A0ACD0P8Q0_9BASI</name>
<accession>A0ACD0P8Q0</accession>